<comment type="caution">
    <text evidence="3">The sequence shown here is derived from an EMBL/GenBank/DDBJ whole genome shotgun (WGS) entry which is preliminary data.</text>
</comment>
<dbReference type="SUPFAM" id="SSF55961">
    <property type="entry name" value="Bet v1-like"/>
    <property type="match status" value="1"/>
</dbReference>
<dbReference type="SMART" id="SM01037">
    <property type="entry name" value="Bet_v_1"/>
    <property type="match status" value="1"/>
</dbReference>
<dbReference type="GO" id="GO:0006952">
    <property type="term" value="P:defense response"/>
    <property type="evidence" value="ECO:0007669"/>
    <property type="project" value="InterPro"/>
</dbReference>
<dbReference type="EMBL" id="JAYMYR010000009">
    <property type="protein sequence ID" value="KAK7342951.1"/>
    <property type="molecule type" value="Genomic_DNA"/>
</dbReference>
<sequence length="151" mass="17404">MSLAGRISTELGVHATAAKMFNFFTTQLHHVQNLTDRIHTAKLHDGDDWHHNESIKQWTYIIDGKVTTCQESMEYDEAKKTIIFKLFSGDIDHQYKLLNLIFQATDKENGGAIIKWTVEYERFGEEVDPPYGYIEYVHKCTADVDAHLLKA</sequence>
<evidence type="ECO:0000256" key="1">
    <source>
        <dbReference type="ARBA" id="ARBA00038242"/>
    </source>
</evidence>
<dbReference type="PANTHER" id="PTHR31338">
    <property type="entry name" value="POLYKETIDE CYCLASE/DEHYDRASE AND LIPID TRANSPORT SUPERFAMILY PROTEIN"/>
    <property type="match status" value="1"/>
</dbReference>
<dbReference type="InterPro" id="IPR000916">
    <property type="entry name" value="Bet_v_I/MLP"/>
</dbReference>
<dbReference type="InterPro" id="IPR023393">
    <property type="entry name" value="START-like_dom_sf"/>
</dbReference>
<dbReference type="PANTHER" id="PTHR31338:SF16">
    <property type="entry name" value="POLYKETIDE CYCLASE_DEHYDRASE AND LIPID TRANSPORT SUPERFAMILY PROTEIN"/>
    <property type="match status" value="1"/>
</dbReference>
<evidence type="ECO:0000313" key="3">
    <source>
        <dbReference type="EMBL" id="KAK7342951.1"/>
    </source>
</evidence>
<organism evidence="3 4">
    <name type="scientific">Phaseolus coccineus</name>
    <name type="common">Scarlet runner bean</name>
    <name type="synonym">Phaseolus multiflorus</name>
    <dbReference type="NCBI Taxonomy" id="3886"/>
    <lineage>
        <taxon>Eukaryota</taxon>
        <taxon>Viridiplantae</taxon>
        <taxon>Streptophyta</taxon>
        <taxon>Embryophyta</taxon>
        <taxon>Tracheophyta</taxon>
        <taxon>Spermatophyta</taxon>
        <taxon>Magnoliopsida</taxon>
        <taxon>eudicotyledons</taxon>
        <taxon>Gunneridae</taxon>
        <taxon>Pentapetalae</taxon>
        <taxon>rosids</taxon>
        <taxon>fabids</taxon>
        <taxon>Fabales</taxon>
        <taxon>Fabaceae</taxon>
        <taxon>Papilionoideae</taxon>
        <taxon>50 kb inversion clade</taxon>
        <taxon>NPAAA clade</taxon>
        <taxon>indigoferoid/millettioid clade</taxon>
        <taxon>Phaseoleae</taxon>
        <taxon>Phaseolus</taxon>
    </lineage>
</organism>
<comment type="similarity">
    <text evidence="1">Belongs to the MLP family.</text>
</comment>
<proteinExistence type="inferred from homology"/>
<dbReference type="Proteomes" id="UP001374584">
    <property type="component" value="Unassembled WGS sequence"/>
</dbReference>
<dbReference type="InterPro" id="IPR052006">
    <property type="entry name" value="MLP-like"/>
</dbReference>
<accession>A0AAN9QQI5</accession>
<gene>
    <name evidence="3" type="ORF">VNO80_25909</name>
</gene>
<dbReference type="Gene3D" id="3.30.530.20">
    <property type="match status" value="1"/>
</dbReference>
<feature type="domain" description="Bet v I/Major latex protein" evidence="2">
    <location>
        <begin position="2"/>
        <end position="151"/>
    </location>
</feature>
<protein>
    <recommendedName>
        <fullName evidence="2">Bet v I/Major latex protein domain-containing protein</fullName>
    </recommendedName>
</protein>
<name>A0AAN9QQI5_PHACN</name>
<reference evidence="3 4" key="1">
    <citation type="submission" date="2024-01" db="EMBL/GenBank/DDBJ databases">
        <title>The genomes of 5 underutilized Papilionoideae crops provide insights into root nodulation and disease resistanc.</title>
        <authorList>
            <person name="Jiang F."/>
        </authorList>
    </citation>
    <scope>NUCLEOTIDE SEQUENCE [LARGE SCALE GENOMIC DNA]</scope>
    <source>
        <strain evidence="3">JINMINGXINNONG_FW02</strain>
        <tissue evidence="3">Leaves</tissue>
    </source>
</reference>
<evidence type="ECO:0000259" key="2">
    <source>
        <dbReference type="SMART" id="SM01037"/>
    </source>
</evidence>
<dbReference type="Pfam" id="PF00407">
    <property type="entry name" value="Bet_v_1"/>
    <property type="match status" value="1"/>
</dbReference>
<dbReference type="AlphaFoldDB" id="A0AAN9QQI5"/>
<evidence type="ECO:0000313" key="4">
    <source>
        <dbReference type="Proteomes" id="UP001374584"/>
    </source>
</evidence>
<keyword evidence="4" id="KW-1185">Reference proteome</keyword>